<evidence type="ECO:0000313" key="5">
    <source>
        <dbReference type="Proteomes" id="UP000268094"/>
    </source>
</evidence>
<dbReference type="SMART" id="SM00448">
    <property type="entry name" value="REC"/>
    <property type="match status" value="1"/>
</dbReference>
<feature type="domain" description="Response regulatory" evidence="2">
    <location>
        <begin position="14"/>
        <end position="127"/>
    </location>
</feature>
<dbReference type="GO" id="GO:0003677">
    <property type="term" value="F:DNA binding"/>
    <property type="evidence" value="ECO:0007669"/>
    <property type="project" value="UniProtKB-KW"/>
</dbReference>
<dbReference type="PANTHER" id="PTHR37299:SF1">
    <property type="entry name" value="STAGE 0 SPORULATION PROTEIN A HOMOLOG"/>
    <property type="match status" value="1"/>
</dbReference>
<keyword evidence="1" id="KW-0597">Phosphoprotein</keyword>
<evidence type="ECO:0000256" key="1">
    <source>
        <dbReference type="PROSITE-ProRule" id="PRU00169"/>
    </source>
</evidence>
<dbReference type="InterPro" id="IPR011006">
    <property type="entry name" value="CheY-like_superfamily"/>
</dbReference>
<evidence type="ECO:0000259" key="2">
    <source>
        <dbReference type="PROSITE" id="PS50110"/>
    </source>
</evidence>
<dbReference type="InterPro" id="IPR001789">
    <property type="entry name" value="Sig_transdc_resp-reg_receiver"/>
</dbReference>
<dbReference type="RefSeq" id="WP_120544149.1">
    <property type="nucleotide sequence ID" value="NZ_RAVZ01000276.1"/>
</dbReference>
<sequence length="267" mass="30084">MVVREGLLESAPIRVMVVDGDPEARRLVGSVLDDDAEVVVAGVHDGGGSAVEALRREPVDILFLDVALEGLDGFQLLHEAGSSCAGAVVFMTAREDHALRAFEVRALDYVLKPLFLERFVQVLARAKEHVRRARIQHLVRQLAGLVESLPGPSRPPRYLERLVVREVGRVTLLCVDDVDWMAAEDNYVQVHIGARSHLVRQPLRELEARLDPERFIRIHRSTVINLQRIQELRPLLHGEYQVILRDRTTLKLSRGYRERLGTLLAQG</sequence>
<dbReference type="PROSITE" id="PS50110">
    <property type="entry name" value="RESPONSE_REGULATORY"/>
    <property type="match status" value="1"/>
</dbReference>
<keyword evidence="5" id="KW-1185">Reference proteome</keyword>
<evidence type="ECO:0000313" key="4">
    <source>
        <dbReference type="EMBL" id="RKG77839.1"/>
    </source>
</evidence>
<dbReference type="AlphaFoldDB" id="A0A3A8I2X4"/>
<dbReference type="OrthoDB" id="1490554at2"/>
<name>A0A3A8I2X4_9BACT</name>
<dbReference type="Pfam" id="PF00072">
    <property type="entry name" value="Response_reg"/>
    <property type="match status" value="1"/>
</dbReference>
<protein>
    <submittedName>
        <fullName evidence="4">DNA-binding response regulator</fullName>
    </submittedName>
</protein>
<accession>A0A3A8I2X4</accession>
<proteinExistence type="predicted"/>
<gene>
    <name evidence="4" type="ORF">D7V88_30565</name>
</gene>
<keyword evidence="4" id="KW-0238">DNA-binding</keyword>
<dbReference type="GO" id="GO:0000156">
    <property type="term" value="F:phosphorelay response regulator activity"/>
    <property type="evidence" value="ECO:0007669"/>
    <property type="project" value="InterPro"/>
</dbReference>
<dbReference type="Proteomes" id="UP000268094">
    <property type="component" value="Unassembled WGS sequence"/>
</dbReference>
<reference evidence="5" key="1">
    <citation type="submission" date="2018-09" db="EMBL/GenBank/DDBJ databases">
        <authorList>
            <person name="Livingstone P.G."/>
            <person name="Whitworth D.E."/>
        </authorList>
    </citation>
    <scope>NUCLEOTIDE SEQUENCE [LARGE SCALE GENOMIC DNA]</scope>
    <source>
        <strain evidence="5">CA054A</strain>
    </source>
</reference>
<dbReference type="Gene3D" id="2.40.50.1020">
    <property type="entry name" value="LytTr DNA-binding domain"/>
    <property type="match status" value="1"/>
</dbReference>
<dbReference type="SUPFAM" id="SSF52172">
    <property type="entry name" value="CheY-like"/>
    <property type="match status" value="1"/>
</dbReference>
<organism evidence="4 5">
    <name type="scientific">Corallococcus terminator</name>
    <dbReference type="NCBI Taxonomy" id="2316733"/>
    <lineage>
        <taxon>Bacteria</taxon>
        <taxon>Pseudomonadati</taxon>
        <taxon>Myxococcota</taxon>
        <taxon>Myxococcia</taxon>
        <taxon>Myxococcales</taxon>
        <taxon>Cystobacterineae</taxon>
        <taxon>Myxococcaceae</taxon>
        <taxon>Corallococcus</taxon>
    </lineage>
</organism>
<dbReference type="SMART" id="SM00850">
    <property type="entry name" value="LytTR"/>
    <property type="match status" value="1"/>
</dbReference>
<feature type="modified residue" description="4-aspartylphosphate" evidence="1">
    <location>
        <position position="65"/>
    </location>
</feature>
<feature type="domain" description="HTH LytTR-type" evidence="3">
    <location>
        <begin position="162"/>
        <end position="266"/>
    </location>
</feature>
<dbReference type="Pfam" id="PF04397">
    <property type="entry name" value="LytTR"/>
    <property type="match status" value="1"/>
</dbReference>
<dbReference type="InterPro" id="IPR007492">
    <property type="entry name" value="LytTR_DNA-bd_dom"/>
</dbReference>
<dbReference type="EMBL" id="RAVZ01000276">
    <property type="protein sequence ID" value="RKG77839.1"/>
    <property type="molecule type" value="Genomic_DNA"/>
</dbReference>
<dbReference type="Gene3D" id="3.40.50.2300">
    <property type="match status" value="1"/>
</dbReference>
<evidence type="ECO:0000259" key="3">
    <source>
        <dbReference type="PROSITE" id="PS50930"/>
    </source>
</evidence>
<dbReference type="PROSITE" id="PS50930">
    <property type="entry name" value="HTH_LYTTR"/>
    <property type="match status" value="1"/>
</dbReference>
<dbReference type="PANTHER" id="PTHR37299">
    <property type="entry name" value="TRANSCRIPTIONAL REGULATOR-RELATED"/>
    <property type="match status" value="1"/>
</dbReference>
<comment type="caution">
    <text evidence="4">The sequence shown here is derived from an EMBL/GenBank/DDBJ whole genome shotgun (WGS) entry which is preliminary data.</text>
</comment>
<dbReference type="InterPro" id="IPR046947">
    <property type="entry name" value="LytR-like"/>
</dbReference>